<comment type="caution">
    <text evidence="2">The sequence shown here is derived from an EMBL/GenBank/DDBJ whole genome shotgun (WGS) entry which is preliminary data.</text>
</comment>
<proteinExistence type="predicted"/>
<reference evidence="2 3" key="1">
    <citation type="submission" date="2006-02" db="EMBL/GenBank/DDBJ databases">
        <authorList>
            <person name="Pinhassi J."/>
            <person name="Pedros-Alio C."/>
            <person name="Ferriera S."/>
            <person name="Johnson J."/>
            <person name="Kravitz S."/>
            <person name="Halpern A."/>
            <person name="Remington K."/>
            <person name="Beeson K."/>
            <person name="Tran B."/>
            <person name="Rogers Y.-H."/>
            <person name="Friedman R."/>
            <person name="Venter J.C."/>
        </authorList>
    </citation>
    <scope>NUCLEOTIDE SEQUENCE [LARGE SCALE GENOMIC DNA]</scope>
    <source>
        <strain evidence="2 3">MED92</strain>
    </source>
</reference>
<gene>
    <name evidence="2" type="ORF">MED92_11944</name>
</gene>
<accession>A0A7U8C5C5</accession>
<dbReference type="AlphaFoldDB" id="A0A7U8C5C5"/>
<evidence type="ECO:0000313" key="3">
    <source>
        <dbReference type="Proteomes" id="UP000002171"/>
    </source>
</evidence>
<dbReference type="SUPFAM" id="SSF53807">
    <property type="entry name" value="Helical backbone' metal receptor"/>
    <property type="match status" value="1"/>
</dbReference>
<sequence>MKALLLLLSTSLFMTSSWALAHKKTQPKPVIVSALPVLHALNQSLLESTPVAVKYLPAKRLPVSRISNWLKHKSQPAIAKLEPVTALITVESVWPEYALLKHMRSNNIAVIEIDAATEILAGGAQIRLSEADLEGQTAFWMAPDNLIVMSQIIARDMLRVWPRYAAQIKENQQSLQQAIRGYALKLDQLLLEHDIAEICLESDRLMPLAQATYLPVETSNCATESLKIIAFSKKQLMHKGQWQVDSLNKPIKGNLHDWLSVNLQRLEQAL</sequence>
<evidence type="ECO:0008006" key="4">
    <source>
        <dbReference type="Google" id="ProtNLM"/>
    </source>
</evidence>
<keyword evidence="3" id="KW-1185">Reference proteome</keyword>
<dbReference type="EMBL" id="AAOW01000022">
    <property type="protein sequence ID" value="EAR60214.1"/>
    <property type="molecule type" value="Genomic_DNA"/>
</dbReference>
<name>A0A7U8C5C5_NEPCE</name>
<dbReference type="Proteomes" id="UP000002171">
    <property type="component" value="Unassembled WGS sequence"/>
</dbReference>
<evidence type="ECO:0000256" key="1">
    <source>
        <dbReference type="SAM" id="SignalP"/>
    </source>
</evidence>
<keyword evidence="1" id="KW-0732">Signal</keyword>
<feature type="chain" id="PRO_5030907373" description="ABC transporter substrate-binding protein" evidence="1">
    <location>
        <begin position="22"/>
        <end position="270"/>
    </location>
</feature>
<dbReference type="OrthoDB" id="6104586at2"/>
<feature type="signal peptide" evidence="1">
    <location>
        <begin position="1"/>
        <end position="21"/>
    </location>
</feature>
<dbReference type="RefSeq" id="WP_007020055.1">
    <property type="nucleotide sequence ID" value="NZ_CH724125.1"/>
</dbReference>
<evidence type="ECO:0000313" key="2">
    <source>
        <dbReference type="EMBL" id="EAR60214.1"/>
    </source>
</evidence>
<organism evidence="2 3">
    <name type="scientific">Neptuniibacter caesariensis</name>
    <dbReference type="NCBI Taxonomy" id="207954"/>
    <lineage>
        <taxon>Bacteria</taxon>
        <taxon>Pseudomonadati</taxon>
        <taxon>Pseudomonadota</taxon>
        <taxon>Gammaproteobacteria</taxon>
        <taxon>Oceanospirillales</taxon>
        <taxon>Oceanospirillaceae</taxon>
        <taxon>Neptuniibacter</taxon>
    </lineage>
</organism>
<protein>
    <recommendedName>
        <fullName evidence="4">ABC transporter substrate-binding protein</fullName>
    </recommendedName>
</protein>